<evidence type="ECO:0000259" key="2">
    <source>
        <dbReference type="SMART" id="SM00829"/>
    </source>
</evidence>
<dbReference type="GO" id="GO:0005739">
    <property type="term" value="C:mitochondrion"/>
    <property type="evidence" value="ECO:0007669"/>
    <property type="project" value="TreeGrafter"/>
</dbReference>
<evidence type="ECO:0000313" key="3">
    <source>
        <dbReference type="EMBL" id="CAD7408608.1"/>
    </source>
</evidence>
<dbReference type="InterPro" id="IPR036291">
    <property type="entry name" value="NAD(P)-bd_dom_sf"/>
</dbReference>
<reference evidence="3" key="1">
    <citation type="submission" date="2020-11" db="EMBL/GenBank/DDBJ databases">
        <authorList>
            <person name="Tran Van P."/>
        </authorList>
    </citation>
    <scope>NUCLEOTIDE SEQUENCE</scope>
</reference>
<dbReference type="Gene3D" id="3.40.50.720">
    <property type="entry name" value="NAD(P)-binding Rossmann-like Domain"/>
    <property type="match status" value="1"/>
</dbReference>
<organism evidence="3">
    <name type="scientific">Timema cristinae</name>
    <name type="common">Walking stick</name>
    <dbReference type="NCBI Taxonomy" id="61476"/>
    <lineage>
        <taxon>Eukaryota</taxon>
        <taxon>Metazoa</taxon>
        <taxon>Ecdysozoa</taxon>
        <taxon>Arthropoda</taxon>
        <taxon>Hexapoda</taxon>
        <taxon>Insecta</taxon>
        <taxon>Pterygota</taxon>
        <taxon>Neoptera</taxon>
        <taxon>Polyneoptera</taxon>
        <taxon>Phasmatodea</taxon>
        <taxon>Timematodea</taxon>
        <taxon>Timematoidea</taxon>
        <taxon>Timematidae</taxon>
        <taxon>Timema</taxon>
    </lineage>
</organism>
<dbReference type="SMART" id="SM00829">
    <property type="entry name" value="PKS_ER"/>
    <property type="match status" value="1"/>
</dbReference>
<evidence type="ECO:0000256" key="1">
    <source>
        <dbReference type="SAM" id="Phobius"/>
    </source>
</evidence>
<dbReference type="InterPro" id="IPR011032">
    <property type="entry name" value="GroES-like_sf"/>
</dbReference>
<dbReference type="InterPro" id="IPR020843">
    <property type="entry name" value="ER"/>
</dbReference>
<gene>
    <name evidence="3" type="ORF">TCEB3V08_LOCUS9613</name>
</gene>
<dbReference type="Pfam" id="PF08240">
    <property type="entry name" value="ADH_N"/>
    <property type="match status" value="1"/>
</dbReference>
<sequence>MDEVLFHISQHLEALQVYLNSSIQHGRLMLQTSSDHARTFFTEVWSGQRAANLREGVEQLYLWLADQVGEVKRLAEGLIQPQRFLRQIRHLLENDLSRTGLYFGGLGFLFGGLFGVMLGLSWYRPPPPMQRMRAVVCTGYYGPDSLATVDDLPVPTISSPDQILVQVKAASVDTVDSKICCGYGRVLRKQLYRHSYVSIDRDRIVCGLLQGIIIEIGQKVKNFEVGDEVWFGAPFWSSGTMCECVVVKENMVAKKPRGVGFEVAASLPYAGTVAWNAMVHQAGLNDASTAGKRILVHGGSSPVGCILIQLARLWGGSVATTCSSRATPVAQALGAEEVIVTGRGNVEKQLEVRESFDMIFNTVEGSLSHEACLKFCRPGGRVVTTFPSHIASDSYSFLLRPTYNLWLRIKLLLGLSPWGDLVLSPTTLDQLAALVEDGSLQPVVDKIFSPQDAELAFQHAGSDEAIGKTVIRFRLEHACTCGAYPRSHSCMTAVQTCKRWLSGASFYSNLRKPPNVSHMSPIAWGV</sequence>
<keyword evidence="1" id="KW-0472">Membrane</keyword>
<dbReference type="SUPFAM" id="SSF51735">
    <property type="entry name" value="NAD(P)-binding Rossmann-fold domains"/>
    <property type="match status" value="1"/>
</dbReference>
<feature type="domain" description="Enoyl reductase (ER)" evidence="2">
    <location>
        <begin position="142"/>
        <end position="471"/>
    </location>
</feature>
<dbReference type="AlphaFoldDB" id="A0A7R9H4H7"/>
<dbReference type="GO" id="GO:0016491">
    <property type="term" value="F:oxidoreductase activity"/>
    <property type="evidence" value="ECO:0007669"/>
    <property type="project" value="InterPro"/>
</dbReference>
<keyword evidence="1" id="KW-1133">Transmembrane helix</keyword>
<dbReference type="InterPro" id="IPR050700">
    <property type="entry name" value="YIM1/Zinc_Alcohol_DH_Fams"/>
</dbReference>
<dbReference type="PANTHER" id="PTHR11695">
    <property type="entry name" value="ALCOHOL DEHYDROGENASE RELATED"/>
    <property type="match status" value="1"/>
</dbReference>
<name>A0A7R9H4H7_TIMCR</name>
<proteinExistence type="predicted"/>
<dbReference type="Gene3D" id="3.90.180.10">
    <property type="entry name" value="Medium-chain alcohol dehydrogenases, catalytic domain"/>
    <property type="match status" value="1"/>
</dbReference>
<protein>
    <recommendedName>
        <fullName evidence="2">Enoyl reductase (ER) domain-containing protein</fullName>
    </recommendedName>
</protein>
<accession>A0A7R9H4H7</accession>
<dbReference type="SUPFAM" id="SSF50129">
    <property type="entry name" value="GroES-like"/>
    <property type="match status" value="1"/>
</dbReference>
<keyword evidence="1" id="KW-0812">Transmembrane</keyword>
<dbReference type="EMBL" id="OC320691">
    <property type="protein sequence ID" value="CAD7408608.1"/>
    <property type="molecule type" value="Genomic_DNA"/>
</dbReference>
<dbReference type="Pfam" id="PF13602">
    <property type="entry name" value="ADH_zinc_N_2"/>
    <property type="match status" value="1"/>
</dbReference>
<dbReference type="PANTHER" id="PTHR11695:SF645">
    <property type="entry name" value="RETICULON-4-INTERACTING PROTEIN 1, MITOCHONDRIAL-LIKE PROTEIN"/>
    <property type="match status" value="1"/>
</dbReference>
<feature type="transmembrane region" description="Helical" evidence="1">
    <location>
        <begin position="101"/>
        <end position="123"/>
    </location>
</feature>
<dbReference type="InterPro" id="IPR013154">
    <property type="entry name" value="ADH-like_N"/>
</dbReference>